<dbReference type="EMBL" id="RAWI01000335">
    <property type="protein sequence ID" value="RKH95988.1"/>
    <property type="molecule type" value="Genomic_DNA"/>
</dbReference>
<dbReference type="PROSITE" id="PS51257">
    <property type="entry name" value="PROKAR_LIPOPROTEIN"/>
    <property type="match status" value="1"/>
</dbReference>
<dbReference type="InterPro" id="IPR029058">
    <property type="entry name" value="AB_hydrolase_fold"/>
</dbReference>
<evidence type="ECO:0000256" key="2">
    <source>
        <dbReference type="ARBA" id="ARBA00022525"/>
    </source>
</evidence>
<keyword evidence="4 9" id="KW-0732">Signal</keyword>
<accession>A0ABX9QA23</accession>
<dbReference type="Gene3D" id="3.40.50.1820">
    <property type="entry name" value="alpha/beta hydrolase"/>
    <property type="match status" value="1"/>
</dbReference>
<dbReference type="PANTHER" id="PTHR38050:SF2">
    <property type="entry name" value="FERULOYL ESTERASE C-RELATED"/>
    <property type="match status" value="1"/>
</dbReference>
<dbReference type="SUPFAM" id="SSF53474">
    <property type="entry name" value="alpha/beta-Hydrolases"/>
    <property type="match status" value="1"/>
</dbReference>
<keyword evidence="5" id="KW-0378">Hydrolase</keyword>
<protein>
    <recommendedName>
        <fullName evidence="12">Poly(3-hydroxybutyrate) depolymerase</fullName>
    </recommendedName>
</protein>
<evidence type="ECO:0000256" key="3">
    <source>
        <dbReference type="ARBA" id="ARBA00022651"/>
    </source>
</evidence>
<evidence type="ECO:0008006" key="12">
    <source>
        <dbReference type="Google" id="ProtNLM"/>
    </source>
</evidence>
<keyword evidence="7" id="KW-0624">Polysaccharide degradation</keyword>
<keyword evidence="3" id="KW-0858">Xylan degradation</keyword>
<keyword evidence="2" id="KW-0964">Secreted</keyword>
<name>A0ABX9QA23_9BACT</name>
<evidence type="ECO:0000256" key="1">
    <source>
        <dbReference type="ARBA" id="ARBA00004613"/>
    </source>
</evidence>
<keyword evidence="6" id="KW-0119">Carbohydrate metabolism</keyword>
<feature type="signal peptide" evidence="9">
    <location>
        <begin position="1"/>
        <end position="23"/>
    </location>
</feature>
<gene>
    <name evidence="10" type="ORF">D7Y13_31380</name>
</gene>
<feature type="region of interest" description="Disordered" evidence="8">
    <location>
        <begin position="22"/>
        <end position="51"/>
    </location>
</feature>
<dbReference type="InterPro" id="IPR043595">
    <property type="entry name" value="FaeB/C/D"/>
</dbReference>
<evidence type="ECO:0000313" key="11">
    <source>
        <dbReference type="Proteomes" id="UP000278907"/>
    </source>
</evidence>
<dbReference type="PANTHER" id="PTHR38050">
    <property type="match status" value="1"/>
</dbReference>
<feature type="chain" id="PRO_5047035306" description="Poly(3-hydroxybutyrate) depolymerase" evidence="9">
    <location>
        <begin position="24"/>
        <end position="341"/>
    </location>
</feature>
<evidence type="ECO:0000256" key="5">
    <source>
        <dbReference type="ARBA" id="ARBA00022801"/>
    </source>
</evidence>
<dbReference type="Pfam" id="PF00756">
    <property type="entry name" value="Esterase"/>
    <property type="match status" value="1"/>
</dbReference>
<evidence type="ECO:0000256" key="4">
    <source>
        <dbReference type="ARBA" id="ARBA00022729"/>
    </source>
</evidence>
<dbReference type="Proteomes" id="UP000278907">
    <property type="component" value="Unassembled WGS sequence"/>
</dbReference>
<reference evidence="10 11" key="1">
    <citation type="submission" date="2018-09" db="EMBL/GenBank/DDBJ databases">
        <authorList>
            <person name="Livingstone P.G."/>
            <person name="Whitworth D.E."/>
        </authorList>
    </citation>
    <scope>NUCLEOTIDE SEQUENCE [LARGE SCALE GENOMIC DNA]</scope>
    <source>
        <strain evidence="10 11">CA031B</strain>
    </source>
</reference>
<proteinExistence type="predicted"/>
<sequence length="341" mass="35929">MRLRLLVLAASSLLMTAAACDSASDEPAPTPDAGTQGPDPTAGDVAPPDRTSCTGLTVAAGTYDWTVEHGGRTRAYRVHVPTGYDATKPTPVVFSFHGFASTEVEQEQLSQLSTLGDTEGFIAVYPRGLNSREVFGQGDTDSRGWNGVACCGPAQIANVDDVGFVDALLADLDTRVCTDPRRVFASGFSNGGFFSYRLACERAQRFAAIAPVAGMEGLTDCNPSRAIPVLHFHGTADPTILYDGGSNLTSVGGRPYPSAAESVRRFAERNGCTGPEQQTYQQGNSTCVAATGCAPESATASLCTVTGGKHAWPGQTGYNEGTPDLDATQAMWRFFQARPRP</sequence>
<keyword evidence="11" id="KW-1185">Reference proteome</keyword>
<evidence type="ECO:0000256" key="7">
    <source>
        <dbReference type="ARBA" id="ARBA00023326"/>
    </source>
</evidence>
<evidence type="ECO:0000313" key="10">
    <source>
        <dbReference type="EMBL" id="RKH95988.1"/>
    </source>
</evidence>
<organism evidence="10 11">
    <name type="scientific">Corallococcus praedator</name>
    <dbReference type="NCBI Taxonomy" id="2316724"/>
    <lineage>
        <taxon>Bacteria</taxon>
        <taxon>Pseudomonadati</taxon>
        <taxon>Myxococcota</taxon>
        <taxon>Myxococcia</taxon>
        <taxon>Myxococcales</taxon>
        <taxon>Cystobacterineae</taxon>
        <taxon>Myxococcaceae</taxon>
        <taxon>Corallococcus</taxon>
    </lineage>
</organism>
<dbReference type="RefSeq" id="WP_120583779.1">
    <property type="nucleotide sequence ID" value="NZ_RAWI01000335.1"/>
</dbReference>
<evidence type="ECO:0000256" key="6">
    <source>
        <dbReference type="ARBA" id="ARBA00023277"/>
    </source>
</evidence>
<dbReference type="InterPro" id="IPR000801">
    <property type="entry name" value="Esterase-like"/>
</dbReference>
<evidence type="ECO:0000256" key="9">
    <source>
        <dbReference type="SAM" id="SignalP"/>
    </source>
</evidence>
<comment type="subcellular location">
    <subcellularLocation>
        <location evidence="1">Secreted</location>
    </subcellularLocation>
</comment>
<evidence type="ECO:0000256" key="8">
    <source>
        <dbReference type="SAM" id="MobiDB-lite"/>
    </source>
</evidence>
<comment type="caution">
    <text evidence="10">The sequence shown here is derived from an EMBL/GenBank/DDBJ whole genome shotgun (WGS) entry which is preliminary data.</text>
</comment>